<keyword evidence="3" id="KW-1185">Reference proteome</keyword>
<proteinExistence type="predicted"/>
<comment type="caution">
    <text evidence="2">The sequence shown here is derived from an EMBL/GenBank/DDBJ whole genome shotgun (WGS) entry which is preliminary data.</text>
</comment>
<feature type="region of interest" description="Disordered" evidence="1">
    <location>
        <begin position="210"/>
        <end position="235"/>
    </location>
</feature>
<dbReference type="EMBL" id="JBHLVZ010000083">
    <property type="protein sequence ID" value="MFC0388211.1"/>
    <property type="molecule type" value="Genomic_DNA"/>
</dbReference>
<dbReference type="Proteomes" id="UP001589789">
    <property type="component" value="Unassembled WGS sequence"/>
</dbReference>
<feature type="compositionally biased region" description="Basic and acidic residues" evidence="1">
    <location>
        <begin position="221"/>
        <end position="235"/>
    </location>
</feature>
<protein>
    <submittedName>
        <fullName evidence="2">Uncharacterized protein</fullName>
    </submittedName>
</protein>
<evidence type="ECO:0000256" key="1">
    <source>
        <dbReference type="SAM" id="MobiDB-lite"/>
    </source>
</evidence>
<sequence length="235" mass="24919">MPDAAGGGDAAVFRVRGRQAERGVRQVMAEQGSVGCRGTHHAVPAQQEHVAAEVQQLVELRHPVGIERADHDAREAAIRREELARELHRPALGNPAQHGTADVEDVGGIIDMDPEVQAVRKIERAVRRAQVRLTQLARGVDQGELRHHAVVVAVAAGDEVQGEALGVPAEGLPREAQALVDGLDGAGDALLGGAGDVGGRHPRAVLDRAAFLHQPDADGAPQDRQDRQNERGLEA</sequence>
<evidence type="ECO:0000313" key="3">
    <source>
        <dbReference type="Proteomes" id="UP001589789"/>
    </source>
</evidence>
<accession>A0ABV6IXJ5</accession>
<name>A0ABV6IXJ5_9PROT</name>
<evidence type="ECO:0000313" key="2">
    <source>
        <dbReference type="EMBL" id="MFC0388211.1"/>
    </source>
</evidence>
<reference evidence="2 3" key="1">
    <citation type="submission" date="2024-09" db="EMBL/GenBank/DDBJ databases">
        <authorList>
            <person name="Sun Q."/>
            <person name="Mori K."/>
        </authorList>
    </citation>
    <scope>NUCLEOTIDE SEQUENCE [LARGE SCALE GENOMIC DNA]</scope>
    <source>
        <strain evidence="2 3">CCM 7468</strain>
    </source>
</reference>
<gene>
    <name evidence="2" type="ORF">ACFFIC_22125</name>
</gene>
<dbReference type="RefSeq" id="WP_377054402.1">
    <property type="nucleotide sequence ID" value="NZ_JBHLVZ010000083.1"/>
</dbReference>
<organism evidence="2 3">
    <name type="scientific">Muricoccus vinaceus</name>
    <dbReference type="NCBI Taxonomy" id="424704"/>
    <lineage>
        <taxon>Bacteria</taxon>
        <taxon>Pseudomonadati</taxon>
        <taxon>Pseudomonadota</taxon>
        <taxon>Alphaproteobacteria</taxon>
        <taxon>Acetobacterales</taxon>
        <taxon>Roseomonadaceae</taxon>
        <taxon>Muricoccus</taxon>
    </lineage>
</organism>